<dbReference type="GO" id="GO:0005737">
    <property type="term" value="C:cytoplasm"/>
    <property type="evidence" value="ECO:0007669"/>
    <property type="project" value="TreeGrafter"/>
</dbReference>
<evidence type="ECO:0000313" key="3">
    <source>
        <dbReference type="EMBL" id="KAK1669753.1"/>
    </source>
</evidence>
<name>A0AAD8T629_LOLMU</name>
<protein>
    <recommendedName>
        <fullName evidence="2">Calcineurin-like phosphoesterase domain-containing protein</fullName>
    </recommendedName>
</protein>
<dbReference type="PANTHER" id="PTHR32440">
    <property type="entry name" value="PHOSPHATASE DCR2-RELATED-RELATED"/>
    <property type="match status" value="1"/>
</dbReference>
<dbReference type="PANTHER" id="PTHR32440:SF11">
    <property type="entry name" value="METALLOPHOSPHOESTERASE DOMAIN-CONTAINING PROTEIN"/>
    <property type="match status" value="1"/>
</dbReference>
<accession>A0AAD8T629</accession>
<organism evidence="3 4">
    <name type="scientific">Lolium multiflorum</name>
    <name type="common">Italian ryegrass</name>
    <name type="synonym">Lolium perenne subsp. multiflorum</name>
    <dbReference type="NCBI Taxonomy" id="4521"/>
    <lineage>
        <taxon>Eukaryota</taxon>
        <taxon>Viridiplantae</taxon>
        <taxon>Streptophyta</taxon>
        <taxon>Embryophyta</taxon>
        <taxon>Tracheophyta</taxon>
        <taxon>Spermatophyta</taxon>
        <taxon>Magnoliopsida</taxon>
        <taxon>Liliopsida</taxon>
        <taxon>Poales</taxon>
        <taxon>Poaceae</taxon>
        <taxon>BOP clade</taxon>
        <taxon>Pooideae</taxon>
        <taxon>Poodae</taxon>
        <taxon>Poeae</taxon>
        <taxon>Poeae Chloroplast Group 2 (Poeae type)</taxon>
        <taxon>Loliodinae</taxon>
        <taxon>Loliinae</taxon>
        <taxon>Lolium</taxon>
    </lineage>
</organism>
<comment type="caution">
    <text evidence="3">The sequence shown here is derived from an EMBL/GenBank/DDBJ whole genome shotgun (WGS) entry which is preliminary data.</text>
</comment>
<dbReference type="Pfam" id="PF00149">
    <property type="entry name" value="Metallophos"/>
    <property type="match status" value="1"/>
</dbReference>
<dbReference type="CDD" id="cd07383">
    <property type="entry name" value="MPP_Dcr2"/>
    <property type="match status" value="1"/>
</dbReference>
<dbReference type="Gene3D" id="3.60.21.10">
    <property type="match status" value="1"/>
</dbReference>
<dbReference type="Proteomes" id="UP001231189">
    <property type="component" value="Unassembled WGS sequence"/>
</dbReference>
<sequence>MRRLQYRLAATLAALLAGVLAFGAAGNRSPAPLRLSPDGRFKVALFADLHYGENAWTDWGPAQDAGSDRVMAAVLDAEKPDFVVYLGDLVTANNVPIPNATLYWDRATSPARRRGIPWATVFGNHDDMAFEWPMEWFSPDGVPPVHCPPSVSDCSFRGTPRVDLMMAEVDRDGGEQGLSRSSVGPEKLWPGVSNYVLQVLSREKEQDPALLMYFLDSGGGSYPEVISDAQVRWFQTQSQFLNPDGRIPELVFWHIPSTAYAKVAPRAKSKIRRPCVGSLNREGVAPQQAEWGMMDSLANRPSVKAIFVGHNHGLDWCCPYDKLWLCFARHTGHGGYGGWPRGSRIVEMSENPFSVESWIRMENGTTHSHIVLG</sequence>
<dbReference type="InterPro" id="IPR004843">
    <property type="entry name" value="Calcineurin-like_PHP"/>
</dbReference>
<gene>
    <name evidence="3" type="ORF">QYE76_057912</name>
</gene>
<evidence type="ECO:0000256" key="1">
    <source>
        <dbReference type="SAM" id="SignalP"/>
    </source>
</evidence>
<keyword evidence="4" id="KW-1185">Reference proteome</keyword>
<evidence type="ECO:0000313" key="4">
    <source>
        <dbReference type="Proteomes" id="UP001231189"/>
    </source>
</evidence>
<dbReference type="InterPro" id="IPR011230">
    <property type="entry name" value="PAP14/16/28/29"/>
</dbReference>
<keyword evidence="1" id="KW-0732">Signal</keyword>
<dbReference type="PIRSF" id="PIRSF030250">
    <property type="entry name" value="Ptase_At2g46880"/>
    <property type="match status" value="1"/>
</dbReference>
<feature type="chain" id="PRO_5042090670" description="Calcineurin-like phosphoesterase domain-containing protein" evidence="1">
    <location>
        <begin position="22"/>
        <end position="373"/>
    </location>
</feature>
<dbReference type="SUPFAM" id="SSF56300">
    <property type="entry name" value="Metallo-dependent phosphatases"/>
    <property type="match status" value="1"/>
</dbReference>
<dbReference type="InterPro" id="IPR029052">
    <property type="entry name" value="Metallo-depent_PP-like"/>
</dbReference>
<proteinExistence type="predicted"/>
<dbReference type="AlphaFoldDB" id="A0AAD8T629"/>
<feature type="domain" description="Calcineurin-like phosphoesterase" evidence="2">
    <location>
        <begin position="41"/>
        <end position="312"/>
    </location>
</feature>
<feature type="signal peptide" evidence="1">
    <location>
        <begin position="1"/>
        <end position="21"/>
    </location>
</feature>
<dbReference type="EMBL" id="JAUUTY010000003">
    <property type="protein sequence ID" value="KAK1669753.1"/>
    <property type="molecule type" value="Genomic_DNA"/>
</dbReference>
<reference evidence="3" key="1">
    <citation type="submission" date="2023-07" db="EMBL/GenBank/DDBJ databases">
        <title>A chromosome-level genome assembly of Lolium multiflorum.</title>
        <authorList>
            <person name="Chen Y."/>
            <person name="Copetti D."/>
            <person name="Kolliker R."/>
            <person name="Studer B."/>
        </authorList>
    </citation>
    <scope>NUCLEOTIDE SEQUENCE</scope>
    <source>
        <strain evidence="3">02402/16</strain>
        <tissue evidence="3">Leaf</tissue>
    </source>
</reference>
<dbReference type="GO" id="GO:0016788">
    <property type="term" value="F:hydrolase activity, acting on ester bonds"/>
    <property type="evidence" value="ECO:0007669"/>
    <property type="project" value="TreeGrafter"/>
</dbReference>
<evidence type="ECO:0000259" key="2">
    <source>
        <dbReference type="Pfam" id="PF00149"/>
    </source>
</evidence>